<protein>
    <submittedName>
        <fullName evidence="3">Uncharacterized protein</fullName>
    </submittedName>
</protein>
<gene>
    <name evidence="3" type="ORF">PSNMU_V1.4_AUG-EV-PASAV3_0035990</name>
</gene>
<keyword evidence="2" id="KW-0472">Membrane</keyword>
<keyword evidence="4" id="KW-1185">Reference proteome</keyword>
<feature type="compositionally biased region" description="Acidic residues" evidence="1">
    <location>
        <begin position="78"/>
        <end position="88"/>
    </location>
</feature>
<dbReference type="AlphaFoldDB" id="A0A448Z4A7"/>
<evidence type="ECO:0000313" key="4">
    <source>
        <dbReference type="Proteomes" id="UP000291116"/>
    </source>
</evidence>
<feature type="region of interest" description="Disordered" evidence="1">
    <location>
        <begin position="521"/>
        <end position="582"/>
    </location>
</feature>
<feature type="compositionally biased region" description="Low complexity" evidence="1">
    <location>
        <begin position="28"/>
        <end position="38"/>
    </location>
</feature>
<feature type="transmembrane region" description="Helical" evidence="2">
    <location>
        <begin position="444"/>
        <end position="465"/>
    </location>
</feature>
<sequence>MIKERLVCQFCLKHLWFIFDHAPRRPTNKTTSRSTTNNRKSKTDKRDNLVRPFYTLRKDKFTRSVGYLRAKEDLANDPTEEITNDNDNTDDHKESVVKTMSNATDATEETTESIKDDNKLKVVNTLLLQSIRDDESRDNGGLVMVATLVQRVFTPEEMKVDSKGQVDGEDIYFPYRFNEIPVNVEKIRTRCLKGKKNRKIIGVVSTFQAIIPLQVETILPCFPFQISVGKVSIELSSVTFGEGITYRPDLQLHTKEPRHNFCINNLEAHVSHSKILDNITSREEKMQKQKEKKKDWFKILEKIDKSENYDFVSPYPQIYYQYDKRKNYCPRFVLSFIVNKYSFACFVRFILPMFLVTIIATLNAVHDFMEGMDVGGHLQVTSALTLTVVFILPDIMDSSYQNKILTSGNSIVLVYFFGMLLSSIPRHSFDGEVSASQLYAIPELIGVVLMGCSLCFPIWHACVYYRITTKIQSQADCKTQKKAFLKDTSCKNWIPEDSNDCIQTVVSILDEKNLEMYNEKYNEKDNEKGNEKDNEKANENGNENGNENVEDKEKPRYRRLHFEPKRKKTERKKPDPSVVTWC</sequence>
<organism evidence="3 4">
    <name type="scientific">Pseudo-nitzschia multistriata</name>
    <dbReference type="NCBI Taxonomy" id="183589"/>
    <lineage>
        <taxon>Eukaryota</taxon>
        <taxon>Sar</taxon>
        <taxon>Stramenopiles</taxon>
        <taxon>Ochrophyta</taxon>
        <taxon>Bacillariophyta</taxon>
        <taxon>Bacillariophyceae</taxon>
        <taxon>Bacillariophycidae</taxon>
        <taxon>Bacillariales</taxon>
        <taxon>Bacillariaceae</taxon>
        <taxon>Pseudo-nitzschia</taxon>
    </lineage>
</organism>
<evidence type="ECO:0000256" key="1">
    <source>
        <dbReference type="SAM" id="MobiDB-lite"/>
    </source>
</evidence>
<evidence type="ECO:0000313" key="3">
    <source>
        <dbReference type="EMBL" id="VEU36815.1"/>
    </source>
</evidence>
<accession>A0A448Z4A7</accession>
<proteinExistence type="predicted"/>
<feature type="transmembrane region" description="Helical" evidence="2">
    <location>
        <begin position="404"/>
        <end position="424"/>
    </location>
</feature>
<feature type="region of interest" description="Disordered" evidence="1">
    <location>
        <begin position="76"/>
        <end position="115"/>
    </location>
</feature>
<keyword evidence="2" id="KW-0812">Transmembrane</keyword>
<feature type="compositionally biased region" description="Basic residues" evidence="1">
    <location>
        <begin position="555"/>
        <end position="571"/>
    </location>
</feature>
<dbReference type="Proteomes" id="UP000291116">
    <property type="component" value="Unassembled WGS sequence"/>
</dbReference>
<feature type="transmembrane region" description="Helical" evidence="2">
    <location>
        <begin position="374"/>
        <end position="392"/>
    </location>
</feature>
<feature type="transmembrane region" description="Helical" evidence="2">
    <location>
        <begin position="341"/>
        <end position="362"/>
    </location>
</feature>
<feature type="compositionally biased region" description="Basic and acidic residues" evidence="1">
    <location>
        <begin position="521"/>
        <end position="538"/>
    </location>
</feature>
<feature type="region of interest" description="Disordered" evidence="1">
    <location>
        <begin position="26"/>
        <end position="48"/>
    </location>
</feature>
<name>A0A448Z4A7_9STRA</name>
<evidence type="ECO:0000256" key="2">
    <source>
        <dbReference type="SAM" id="Phobius"/>
    </source>
</evidence>
<reference evidence="3 4" key="1">
    <citation type="submission" date="2019-01" db="EMBL/GenBank/DDBJ databases">
        <authorList>
            <person name="Ferrante I. M."/>
        </authorList>
    </citation>
    <scope>NUCLEOTIDE SEQUENCE [LARGE SCALE GENOMIC DNA]</scope>
    <source>
        <strain evidence="3 4">B856</strain>
    </source>
</reference>
<dbReference type="EMBL" id="CAACVS010000103">
    <property type="protein sequence ID" value="VEU36815.1"/>
    <property type="molecule type" value="Genomic_DNA"/>
</dbReference>
<keyword evidence="2" id="KW-1133">Transmembrane helix</keyword>